<proteinExistence type="predicted"/>
<evidence type="ECO:0000313" key="1">
    <source>
        <dbReference type="EMBL" id="CAG7719481.1"/>
    </source>
</evidence>
<reference evidence="1" key="1">
    <citation type="submission" date="2021-06" db="EMBL/GenBank/DDBJ databases">
        <authorList>
            <person name="Hodson N. C."/>
            <person name="Mongue J. A."/>
            <person name="Jaron S. K."/>
        </authorList>
    </citation>
    <scope>NUCLEOTIDE SEQUENCE</scope>
</reference>
<gene>
    <name evidence="1" type="ORF">AFUS01_LOCUS8805</name>
</gene>
<protein>
    <submittedName>
        <fullName evidence="1">Uncharacterized protein</fullName>
    </submittedName>
</protein>
<organism evidence="1 2">
    <name type="scientific">Allacma fusca</name>
    <dbReference type="NCBI Taxonomy" id="39272"/>
    <lineage>
        <taxon>Eukaryota</taxon>
        <taxon>Metazoa</taxon>
        <taxon>Ecdysozoa</taxon>
        <taxon>Arthropoda</taxon>
        <taxon>Hexapoda</taxon>
        <taxon>Collembola</taxon>
        <taxon>Symphypleona</taxon>
        <taxon>Sminthuridae</taxon>
        <taxon>Allacma</taxon>
    </lineage>
</organism>
<evidence type="ECO:0000313" key="2">
    <source>
        <dbReference type="Proteomes" id="UP000708208"/>
    </source>
</evidence>
<dbReference type="AlphaFoldDB" id="A0A8J2JFI8"/>
<name>A0A8J2JFI8_9HEXA</name>
<keyword evidence="2" id="KW-1185">Reference proteome</keyword>
<comment type="caution">
    <text evidence="1">The sequence shown here is derived from an EMBL/GenBank/DDBJ whole genome shotgun (WGS) entry which is preliminary data.</text>
</comment>
<dbReference type="Proteomes" id="UP000708208">
    <property type="component" value="Unassembled WGS sequence"/>
</dbReference>
<sequence>FERKNGFKGNERTIDVFVVLKVWKQFAITSDCYPAGQIST</sequence>
<accession>A0A8J2JFI8</accession>
<feature type="non-terminal residue" evidence="1">
    <location>
        <position position="1"/>
    </location>
</feature>
<dbReference type="EMBL" id="CAJVCH010061701">
    <property type="protein sequence ID" value="CAG7719481.1"/>
    <property type="molecule type" value="Genomic_DNA"/>
</dbReference>